<accession>A0A9P7NBY1</accession>
<evidence type="ECO:0000256" key="1">
    <source>
        <dbReference type="SAM" id="MobiDB-lite"/>
    </source>
</evidence>
<dbReference type="Proteomes" id="UP000748025">
    <property type="component" value="Unassembled WGS sequence"/>
</dbReference>
<dbReference type="EMBL" id="SRPW01000757">
    <property type="protein sequence ID" value="KAG6012330.1"/>
    <property type="molecule type" value="Genomic_DNA"/>
</dbReference>
<evidence type="ECO:0000313" key="2">
    <source>
        <dbReference type="EMBL" id="KAG6012330.1"/>
    </source>
</evidence>
<sequence>MFNVDWRQKNGSPTTSSTIISSKTAVAVPALFESPQITTTNALGLFDVDCALPSRLVVTSAASPLPSQFRGFHRDQEPGARSQDRDLVSEGNSLDVE</sequence>
<name>A0A9P7NBY1_9HYPO</name>
<proteinExistence type="predicted"/>
<evidence type="ECO:0000313" key="3">
    <source>
        <dbReference type="Proteomes" id="UP000748025"/>
    </source>
</evidence>
<gene>
    <name evidence="2" type="ORF">E4U43_007838</name>
</gene>
<reference evidence="2" key="1">
    <citation type="journal article" date="2020" name="bioRxiv">
        <title>Whole genome comparisons of ergot fungi reveals the divergence and evolution of species within the genus Claviceps are the result of varying mechanisms driving genome evolution and host range expansion.</title>
        <authorList>
            <person name="Wyka S.A."/>
            <person name="Mondo S.J."/>
            <person name="Liu M."/>
            <person name="Dettman J."/>
            <person name="Nalam V."/>
            <person name="Broders K.D."/>
        </authorList>
    </citation>
    <scope>NUCLEOTIDE SEQUENCE</scope>
    <source>
        <strain evidence="2">CCC 602</strain>
    </source>
</reference>
<feature type="non-terminal residue" evidence="2">
    <location>
        <position position="1"/>
    </location>
</feature>
<protein>
    <submittedName>
        <fullName evidence="2">Uncharacterized protein</fullName>
    </submittedName>
</protein>
<feature type="compositionally biased region" description="Basic and acidic residues" evidence="1">
    <location>
        <begin position="72"/>
        <end position="88"/>
    </location>
</feature>
<keyword evidence="3" id="KW-1185">Reference proteome</keyword>
<dbReference type="AlphaFoldDB" id="A0A9P7NBY1"/>
<comment type="caution">
    <text evidence="2">The sequence shown here is derived from an EMBL/GenBank/DDBJ whole genome shotgun (WGS) entry which is preliminary data.</text>
</comment>
<feature type="region of interest" description="Disordered" evidence="1">
    <location>
        <begin position="67"/>
        <end position="97"/>
    </location>
</feature>
<organism evidence="2 3">
    <name type="scientific">Claviceps pusilla</name>
    <dbReference type="NCBI Taxonomy" id="123648"/>
    <lineage>
        <taxon>Eukaryota</taxon>
        <taxon>Fungi</taxon>
        <taxon>Dikarya</taxon>
        <taxon>Ascomycota</taxon>
        <taxon>Pezizomycotina</taxon>
        <taxon>Sordariomycetes</taxon>
        <taxon>Hypocreomycetidae</taxon>
        <taxon>Hypocreales</taxon>
        <taxon>Clavicipitaceae</taxon>
        <taxon>Claviceps</taxon>
    </lineage>
</organism>